<keyword evidence="2" id="KW-1185">Reference proteome</keyword>
<organism evidence="1 2">
    <name type="scientific">Microvirga tunisiensis</name>
    <dbReference type="NCBI Taxonomy" id="2108360"/>
    <lineage>
        <taxon>Bacteria</taxon>
        <taxon>Pseudomonadati</taxon>
        <taxon>Pseudomonadota</taxon>
        <taxon>Alphaproteobacteria</taxon>
        <taxon>Hyphomicrobiales</taxon>
        <taxon>Methylobacteriaceae</taxon>
        <taxon>Microvirga</taxon>
    </lineage>
</organism>
<dbReference type="Proteomes" id="UP000403266">
    <property type="component" value="Unassembled WGS sequence"/>
</dbReference>
<dbReference type="OrthoDB" id="8477969at2"/>
<protein>
    <submittedName>
        <fullName evidence="1">Uncharacterized protein</fullName>
    </submittedName>
</protein>
<accession>A0A5N7MP22</accession>
<dbReference type="EMBL" id="VOSK01000111">
    <property type="protein sequence ID" value="MPR27864.1"/>
    <property type="molecule type" value="Genomic_DNA"/>
</dbReference>
<dbReference type="RefSeq" id="WP_152714176.1">
    <property type="nucleotide sequence ID" value="NZ_VOSJ01000112.1"/>
</dbReference>
<evidence type="ECO:0000313" key="2">
    <source>
        <dbReference type="Proteomes" id="UP000403266"/>
    </source>
</evidence>
<gene>
    <name evidence="1" type="ORF">FS320_22515</name>
</gene>
<sequence>MSNRQNHCAKDLVDSSDLAIWTSAHDRARPLEDIRRGYEFTPSARFFARDLTSHRVAIVTHAFYRGPRGDLARIYEGQPRTLTVVDERPKEVSLFDIDQGDVAKILDWAVVTFGNDTPAEKALKALRNYLVDTWEIERPKGKNFKPLMRSDLSWFTSEEANAVLGEKPDSLEGIVIGFAQSLATGYAFMSRHDRSTRGGRFVGYRMDLPILPGTVLLDATSDIDGVSQLVDWRTPVPSPRVSYENLTVIHVAPPPEIIGPRERVTEIVKNAKRARPYAEWVRKTVIMNTEPGEKVLVVTHKALLAHEYLPDSISLEEDAYDLEGRKVAFINWGYGIGSNRWKEAASVFLFGEFHIPKRGTVGTTLALIDQPAGTPCLDRMQSPNSQDEVFLSLQHGHLLRWEKQLAMRGNARNLTPDGICGHQKLFVTSEFKRFSQYRERLFPGATFIVDSSVSETASEKGGCGAVAALLMSSEQNCITSLELEEVTHKNDPLGS</sequence>
<reference evidence="1 2" key="1">
    <citation type="journal article" date="2019" name="Syst. Appl. Microbiol.">
        <title>Microvirga tunisiensis sp. nov., a root nodule symbiotic bacterium isolated from Lupinus micranthus and L. luteus grown in Northern Tunisia.</title>
        <authorList>
            <person name="Msaddak A."/>
            <person name="Rejili M."/>
            <person name="Duran D."/>
            <person name="Mars M."/>
            <person name="Palacios J.M."/>
            <person name="Ruiz-Argueso T."/>
            <person name="Rey L."/>
            <person name="Imperial J."/>
        </authorList>
    </citation>
    <scope>NUCLEOTIDE SEQUENCE [LARGE SCALE GENOMIC DNA]</scope>
    <source>
        <strain evidence="1 2">Lmie10</strain>
    </source>
</reference>
<name>A0A5N7MP22_9HYPH</name>
<evidence type="ECO:0000313" key="1">
    <source>
        <dbReference type="EMBL" id="MPR27864.1"/>
    </source>
</evidence>
<comment type="caution">
    <text evidence="1">The sequence shown here is derived from an EMBL/GenBank/DDBJ whole genome shotgun (WGS) entry which is preliminary data.</text>
</comment>
<dbReference type="AlphaFoldDB" id="A0A5N7MP22"/>
<proteinExistence type="predicted"/>